<accession>A0A8S1H3I9</accession>
<dbReference type="InterPro" id="IPR002999">
    <property type="entry name" value="Tudor"/>
</dbReference>
<comment type="caution">
    <text evidence="2">The sequence shown here is derived from an EMBL/GenBank/DDBJ whole genome shotgun (WGS) entry which is preliminary data.</text>
</comment>
<organism evidence="2 3">
    <name type="scientific">Caenorhabditis auriculariae</name>
    <dbReference type="NCBI Taxonomy" id="2777116"/>
    <lineage>
        <taxon>Eukaryota</taxon>
        <taxon>Metazoa</taxon>
        <taxon>Ecdysozoa</taxon>
        <taxon>Nematoda</taxon>
        <taxon>Chromadorea</taxon>
        <taxon>Rhabditida</taxon>
        <taxon>Rhabditina</taxon>
        <taxon>Rhabditomorpha</taxon>
        <taxon>Rhabditoidea</taxon>
        <taxon>Rhabditidae</taxon>
        <taxon>Peloderinae</taxon>
        <taxon>Caenorhabditis</taxon>
    </lineage>
</organism>
<dbReference type="Proteomes" id="UP000835052">
    <property type="component" value="Unassembled WGS sequence"/>
</dbReference>
<dbReference type="SUPFAM" id="SSF63748">
    <property type="entry name" value="Tudor/PWWP/MBT"/>
    <property type="match status" value="2"/>
</dbReference>
<gene>
    <name evidence="2" type="ORF">CAUJ_LOCUS6725</name>
</gene>
<dbReference type="AlphaFoldDB" id="A0A8S1H3I9"/>
<protein>
    <recommendedName>
        <fullName evidence="1">Tudor domain-containing protein</fullName>
    </recommendedName>
</protein>
<evidence type="ECO:0000313" key="2">
    <source>
        <dbReference type="EMBL" id="CAD6190806.1"/>
    </source>
</evidence>
<reference evidence="2" key="1">
    <citation type="submission" date="2020-10" db="EMBL/GenBank/DDBJ databases">
        <authorList>
            <person name="Kikuchi T."/>
        </authorList>
    </citation>
    <scope>NUCLEOTIDE SEQUENCE</scope>
    <source>
        <strain evidence="2">NKZ352</strain>
    </source>
</reference>
<dbReference type="SMART" id="SM00333">
    <property type="entry name" value="TUDOR"/>
    <property type="match status" value="1"/>
</dbReference>
<evidence type="ECO:0000313" key="3">
    <source>
        <dbReference type="Proteomes" id="UP000835052"/>
    </source>
</evidence>
<dbReference type="Gene3D" id="2.30.30.140">
    <property type="match status" value="1"/>
</dbReference>
<dbReference type="EMBL" id="CAJGYM010000017">
    <property type="protein sequence ID" value="CAD6190806.1"/>
    <property type="molecule type" value="Genomic_DNA"/>
</dbReference>
<proteinExistence type="predicted"/>
<sequence length="481" mass="54233">MPAGCRIPPLKIASKALVNLLRCESPTCLYFRTINYDPDDHIYREIKGNEKPLKILKVGGVAMAPLGEGYGRGNKTAKVYFLDEAITTWFDFGNLYHVPPQLLFHPAQAIKALIPLEGVEELDLMNSILRRFEFFELVHLETDEDFNIRSGQPFDLFGLKRKDEKVGVNISHLFSILNAEKADFSENVLKTTNSSKGDLEPEAVEPEAGPSFQGANPFSEQLPVFNAEDWDLDNCTVPPFDQNLLESFKSRLSQEICFVSSVEASTPSEFHGWPVKIDMNSWKDAVEKLFTKELLPFCNNLKAFYENPDNRHRILEPEVKTKFESGGRVYVMCKGNPHYLGPWLRAEVIKPMSDKLLVKHIDTGRKEEVSWDETCRIHRLHAETPPFAVQFRVEGQADDDEEIVAKWKESFQCGMTYSVSGDIEVQFVSGTDERFANLVDTRGDVVSVKNVHSYASKESILPPVASSTISVSSNENADIST</sequence>
<feature type="domain" description="Tudor" evidence="1">
    <location>
        <begin position="321"/>
        <end position="382"/>
    </location>
</feature>
<name>A0A8S1H3I9_9PELO</name>
<dbReference type="Pfam" id="PF00567">
    <property type="entry name" value="TUDOR"/>
    <property type="match status" value="1"/>
</dbReference>
<evidence type="ECO:0000259" key="1">
    <source>
        <dbReference type="SMART" id="SM00333"/>
    </source>
</evidence>
<keyword evidence="3" id="KW-1185">Reference proteome</keyword>